<evidence type="ECO:0000313" key="4">
    <source>
        <dbReference type="Proteomes" id="UP001597024"/>
    </source>
</evidence>
<organism evidence="3 4">
    <name type="scientific">Streptosporangium algeriense</name>
    <dbReference type="NCBI Taxonomy" id="1682748"/>
    <lineage>
        <taxon>Bacteria</taxon>
        <taxon>Bacillati</taxon>
        <taxon>Actinomycetota</taxon>
        <taxon>Actinomycetes</taxon>
        <taxon>Streptosporangiales</taxon>
        <taxon>Streptosporangiaceae</taxon>
        <taxon>Streptosporangium</taxon>
    </lineage>
</organism>
<keyword evidence="3" id="KW-0378">Hydrolase</keyword>
<dbReference type="GO" id="GO:0016787">
    <property type="term" value="F:hydrolase activity"/>
    <property type="evidence" value="ECO:0007669"/>
    <property type="project" value="UniProtKB-KW"/>
</dbReference>
<dbReference type="EMBL" id="JBHTHX010001542">
    <property type="protein sequence ID" value="MFD0888880.1"/>
    <property type="molecule type" value="Genomic_DNA"/>
</dbReference>
<reference evidence="4" key="1">
    <citation type="journal article" date="2019" name="Int. J. Syst. Evol. Microbiol.">
        <title>The Global Catalogue of Microorganisms (GCM) 10K type strain sequencing project: providing services to taxonomists for standard genome sequencing and annotation.</title>
        <authorList>
            <consortium name="The Broad Institute Genomics Platform"/>
            <consortium name="The Broad Institute Genome Sequencing Center for Infectious Disease"/>
            <person name="Wu L."/>
            <person name="Ma J."/>
        </authorList>
    </citation>
    <scope>NUCLEOTIDE SEQUENCE [LARGE SCALE GENOMIC DNA]</scope>
    <source>
        <strain evidence="4">CCUG 62974</strain>
    </source>
</reference>
<dbReference type="Proteomes" id="UP001597024">
    <property type="component" value="Unassembled WGS sequence"/>
</dbReference>
<accession>A0ABW3DYH7</accession>
<dbReference type="InterPro" id="IPR050226">
    <property type="entry name" value="NagZ_Beta-hexosaminidase"/>
</dbReference>
<feature type="non-terminal residue" evidence="3">
    <location>
        <position position="110"/>
    </location>
</feature>
<feature type="region of interest" description="Disordered" evidence="2">
    <location>
        <begin position="89"/>
        <end position="110"/>
    </location>
</feature>
<proteinExistence type="inferred from homology"/>
<evidence type="ECO:0000313" key="3">
    <source>
        <dbReference type="EMBL" id="MFD0888880.1"/>
    </source>
</evidence>
<protein>
    <submittedName>
        <fullName evidence="3">Glycoside hydrolase family 3 protein</fullName>
    </submittedName>
</protein>
<evidence type="ECO:0000256" key="2">
    <source>
        <dbReference type="SAM" id="MobiDB-lite"/>
    </source>
</evidence>
<comment type="similarity">
    <text evidence="1">Belongs to the glycosyl hydrolase 3 family.</text>
</comment>
<dbReference type="InterPro" id="IPR036962">
    <property type="entry name" value="Glyco_hydro_3_N_sf"/>
</dbReference>
<name>A0ABW3DYH7_9ACTN</name>
<dbReference type="Gene3D" id="3.20.20.300">
    <property type="entry name" value="Glycoside hydrolase, family 3, N-terminal domain"/>
    <property type="match status" value="1"/>
</dbReference>
<dbReference type="PANTHER" id="PTHR30480">
    <property type="entry name" value="BETA-HEXOSAMINIDASE-RELATED"/>
    <property type="match status" value="1"/>
</dbReference>
<sequence>MSVRGGLSGASPELARLADTVLQPGFVGTEVPDWLRRRLADGLGGVALYSRNLVDGPQIRALTAALRAENPDVVIATDEEGGDVTRLEALTGSSRPGNLALGADDEPELT</sequence>
<comment type="caution">
    <text evidence="3">The sequence shown here is derived from an EMBL/GenBank/DDBJ whole genome shotgun (WGS) entry which is preliminary data.</text>
</comment>
<dbReference type="PANTHER" id="PTHR30480:SF16">
    <property type="entry name" value="GLYCOSIDE HYDROLASE FAMILY 3 DOMAIN PROTEIN"/>
    <property type="match status" value="1"/>
</dbReference>
<gene>
    <name evidence="3" type="ORF">ACFQ08_30455</name>
</gene>
<keyword evidence="4" id="KW-1185">Reference proteome</keyword>
<evidence type="ECO:0000256" key="1">
    <source>
        <dbReference type="ARBA" id="ARBA00005336"/>
    </source>
</evidence>